<dbReference type="Gene3D" id="1.25.40.290">
    <property type="entry name" value="ARM repeat domains"/>
    <property type="match status" value="1"/>
</dbReference>
<feature type="compositionally biased region" description="Basic and acidic residues" evidence="1">
    <location>
        <begin position="271"/>
        <end position="285"/>
    </location>
</feature>
<dbReference type="KEGG" id="sre:PTSG_07468"/>
<reference evidence="2" key="1">
    <citation type="submission" date="2009-08" db="EMBL/GenBank/DDBJ databases">
        <title>Annotation of Salpingoeca rosetta.</title>
        <authorList>
            <consortium name="The Broad Institute Genome Sequencing Platform"/>
            <person name="Russ C."/>
            <person name="Cuomo C."/>
            <person name="Burger G."/>
            <person name="Gray M.W."/>
            <person name="Holland P.W.H."/>
            <person name="King N."/>
            <person name="Lang F.B.F."/>
            <person name="Roger A.J."/>
            <person name="Ruiz-Trillo I."/>
            <person name="Young S.K."/>
            <person name="Zeng Q."/>
            <person name="Gargeya S."/>
            <person name="Alvarado L."/>
            <person name="Berlin A."/>
            <person name="Chapman S.B."/>
            <person name="Chen Z."/>
            <person name="Freedman E."/>
            <person name="Gellesch M."/>
            <person name="Goldberg J."/>
            <person name="Griggs A."/>
            <person name="Gujja S."/>
            <person name="Heilman E."/>
            <person name="Heiman D."/>
            <person name="Howarth C."/>
            <person name="Mehta T."/>
            <person name="Neiman D."/>
            <person name="Pearson M."/>
            <person name="Roberts A."/>
            <person name="Saif S."/>
            <person name="Shea T."/>
            <person name="Shenoy N."/>
            <person name="Sisk P."/>
            <person name="Stolte C."/>
            <person name="Sykes S."/>
            <person name="White J."/>
            <person name="Yandava C."/>
            <person name="Haas B."/>
            <person name="Nusbaum C."/>
            <person name="Birren B."/>
        </authorList>
    </citation>
    <scope>NUCLEOTIDE SEQUENCE [LARGE SCALE GENOMIC DNA]</scope>
    <source>
        <strain evidence="2">ATCC 50818</strain>
    </source>
</reference>
<dbReference type="InterPro" id="IPR014825">
    <property type="entry name" value="DNA_alkylation"/>
</dbReference>
<dbReference type="PANTHER" id="PTHR34070:SF1">
    <property type="entry name" value="DNA ALKYLATION REPAIR PROTEIN"/>
    <property type="match status" value="1"/>
</dbReference>
<dbReference type="AlphaFoldDB" id="F2UIT5"/>
<dbReference type="RefSeq" id="XP_004990973.1">
    <property type="nucleotide sequence ID" value="XM_004990916.1"/>
</dbReference>
<dbReference type="SUPFAM" id="SSF48371">
    <property type="entry name" value="ARM repeat"/>
    <property type="match status" value="1"/>
</dbReference>
<sequence length="310" mass="34449">MVSRVASTTATQATHRVGAASAAGTAARRLVRAWRMALEELGDPADAEAMKQYMKGVAPFFGVKSVARRSVANAAKSQAALSPDLTRDWGFYVAVMDTALDEEERELHYCAVDLLSSAQAKKCLVQLDAEAASAQIDGALRRWVTTKPWWDTVDLLASHVGGAFWQHHTPQMREHMRLWLKSDSLWQQRTAILCQLKQRHSTDKAFLFEACSSLMGGTEFFINKAIGWALRNYARVNAEAVQAFVAQHDERISALSRREALKHIGPGSAGSEKEKTDRKKDKKTDNATQKRHQRANAKRKAASTATRSKR</sequence>
<feature type="compositionally biased region" description="Basic residues" evidence="1">
    <location>
        <begin position="289"/>
        <end position="310"/>
    </location>
</feature>
<evidence type="ECO:0000313" key="3">
    <source>
        <dbReference type="Proteomes" id="UP000007799"/>
    </source>
</evidence>
<organism evidence="3">
    <name type="scientific">Salpingoeca rosetta (strain ATCC 50818 / BSB-021)</name>
    <dbReference type="NCBI Taxonomy" id="946362"/>
    <lineage>
        <taxon>Eukaryota</taxon>
        <taxon>Choanoflagellata</taxon>
        <taxon>Craspedida</taxon>
        <taxon>Salpingoecidae</taxon>
        <taxon>Salpingoeca</taxon>
    </lineage>
</organism>
<dbReference type="Pfam" id="PF08713">
    <property type="entry name" value="DNA_alkylation"/>
    <property type="match status" value="1"/>
</dbReference>
<dbReference type="Gene3D" id="1.20.1660.10">
    <property type="entry name" value="Hypothetical protein (EF3068)"/>
    <property type="match status" value="1"/>
</dbReference>
<gene>
    <name evidence="2" type="ORF">PTSG_07468</name>
</gene>
<accession>F2UIT5</accession>
<evidence type="ECO:0008006" key="4">
    <source>
        <dbReference type="Google" id="ProtNLM"/>
    </source>
</evidence>
<dbReference type="GeneID" id="16071535"/>
<feature type="region of interest" description="Disordered" evidence="1">
    <location>
        <begin position="262"/>
        <end position="310"/>
    </location>
</feature>
<evidence type="ECO:0000256" key="1">
    <source>
        <dbReference type="SAM" id="MobiDB-lite"/>
    </source>
</evidence>
<dbReference type="OMA" id="YFVCDYL"/>
<proteinExistence type="predicted"/>
<dbReference type="InParanoid" id="F2UIT5"/>
<dbReference type="EMBL" id="GL832976">
    <property type="protein sequence ID" value="EGD77134.1"/>
    <property type="molecule type" value="Genomic_DNA"/>
</dbReference>
<protein>
    <recommendedName>
        <fullName evidence="4">DNA alkylation repair enzyme</fullName>
    </recommendedName>
</protein>
<dbReference type="InterPro" id="IPR016024">
    <property type="entry name" value="ARM-type_fold"/>
</dbReference>
<dbReference type="PANTHER" id="PTHR34070">
    <property type="entry name" value="ARMADILLO-TYPE FOLD"/>
    <property type="match status" value="1"/>
</dbReference>
<dbReference type="eggNOG" id="ENOG502RZNW">
    <property type="taxonomic scope" value="Eukaryota"/>
</dbReference>
<dbReference type="OrthoDB" id="429969at2759"/>
<name>F2UIT5_SALR5</name>
<evidence type="ECO:0000313" key="2">
    <source>
        <dbReference type="EMBL" id="EGD77134.1"/>
    </source>
</evidence>
<dbReference type="STRING" id="946362.F2UIT5"/>
<dbReference type="Proteomes" id="UP000007799">
    <property type="component" value="Unassembled WGS sequence"/>
</dbReference>
<keyword evidence="3" id="KW-1185">Reference proteome</keyword>